<dbReference type="EMBL" id="JBHRXX010000001">
    <property type="protein sequence ID" value="MFC3682244.1"/>
    <property type="molecule type" value="Genomic_DNA"/>
</dbReference>
<dbReference type="PROSITE" id="PS00041">
    <property type="entry name" value="HTH_ARAC_FAMILY_1"/>
    <property type="match status" value="1"/>
</dbReference>
<dbReference type="InterPro" id="IPR018060">
    <property type="entry name" value="HTH_AraC"/>
</dbReference>
<proteinExistence type="predicted"/>
<protein>
    <submittedName>
        <fullName evidence="5">Helix-turn-helix domain-containing protein</fullName>
    </submittedName>
</protein>
<keyword evidence="2" id="KW-0238">DNA-binding</keyword>
<dbReference type="SMART" id="SM00342">
    <property type="entry name" value="HTH_ARAC"/>
    <property type="match status" value="1"/>
</dbReference>
<dbReference type="RefSeq" id="WP_382170035.1">
    <property type="nucleotide sequence ID" value="NZ_JBHRXX010000001.1"/>
</dbReference>
<organism evidence="5 6">
    <name type="scientific">Hydrogenophaga luteola</name>
    <dbReference type="NCBI Taxonomy" id="1591122"/>
    <lineage>
        <taxon>Bacteria</taxon>
        <taxon>Pseudomonadati</taxon>
        <taxon>Pseudomonadota</taxon>
        <taxon>Betaproteobacteria</taxon>
        <taxon>Burkholderiales</taxon>
        <taxon>Comamonadaceae</taxon>
        <taxon>Hydrogenophaga</taxon>
    </lineage>
</organism>
<dbReference type="Gene3D" id="1.10.10.60">
    <property type="entry name" value="Homeodomain-like"/>
    <property type="match status" value="1"/>
</dbReference>
<gene>
    <name evidence="5" type="ORF">ACFOPI_01490</name>
</gene>
<dbReference type="Pfam" id="PF12833">
    <property type="entry name" value="HTH_18"/>
    <property type="match status" value="1"/>
</dbReference>
<dbReference type="PANTHER" id="PTHR46796">
    <property type="entry name" value="HTH-TYPE TRANSCRIPTIONAL ACTIVATOR RHAS-RELATED"/>
    <property type="match status" value="1"/>
</dbReference>
<evidence type="ECO:0000313" key="6">
    <source>
        <dbReference type="Proteomes" id="UP001595729"/>
    </source>
</evidence>
<evidence type="ECO:0000256" key="2">
    <source>
        <dbReference type="ARBA" id="ARBA00023125"/>
    </source>
</evidence>
<feature type="domain" description="HTH araC/xylS-type" evidence="4">
    <location>
        <begin position="213"/>
        <end position="312"/>
    </location>
</feature>
<dbReference type="SUPFAM" id="SSF46689">
    <property type="entry name" value="Homeodomain-like"/>
    <property type="match status" value="2"/>
</dbReference>
<dbReference type="PROSITE" id="PS01124">
    <property type="entry name" value="HTH_ARAC_FAMILY_2"/>
    <property type="match status" value="1"/>
</dbReference>
<sequence length="321" mass="34882">MNFDHSHKRARDAAEQAASLPDWDQRYEQLSAGRFEGEVDELRVGPVQVFVERANQTVMQAGRVRANRISVALVRTGRSPGWFGGHRLQGEQIIGVSSQGEFDLVASADTQILALSVDQAALRELVAQMDGPEGELPPVPLLLNVSRAACAEYGRLLNAALGLARGPADICAHPASRRMLVLSLCEALLGGLRSGKPVGALPASAASRRRIVARARQYMQAHAQEVIAVPDLCQAIGTSRRALQYAFEEVMQISPVTYLRAMRLNQVRSELRQNRAAPVGDVAARWGFWHPSRFASDYKALFGELPSATRSAAASRQPQAA</sequence>
<accession>A0ABV7VXJ9</accession>
<evidence type="ECO:0000313" key="5">
    <source>
        <dbReference type="EMBL" id="MFC3682244.1"/>
    </source>
</evidence>
<dbReference type="InterPro" id="IPR009057">
    <property type="entry name" value="Homeodomain-like_sf"/>
</dbReference>
<dbReference type="PANTHER" id="PTHR46796:SF12">
    <property type="entry name" value="HTH-TYPE DNA-BINDING TRANSCRIPTIONAL ACTIVATOR EUTR"/>
    <property type="match status" value="1"/>
</dbReference>
<comment type="caution">
    <text evidence="5">The sequence shown here is derived from an EMBL/GenBank/DDBJ whole genome shotgun (WGS) entry which is preliminary data.</text>
</comment>
<name>A0ABV7VXJ9_9BURK</name>
<dbReference type="InterPro" id="IPR050204">
    <property type="entry name" value="AraC_XylS_family_regulators"/>
</dbReference>
<evidence type="ECO:0000259" key="4">
    <source>
        <dbReference type="PROSITE" id="PS01124"/>
    </source>
</evidence>
<evidence type="ECO:0000256" key="1">
    <source>
        <dbReference type="ARBA" id="ARBA00023015"/>
    </source>
</evidence>
<keyword evidence="6" id="KW-1185">Reference proteome</keyword>
<dbReference type="Proteomes" id="UP001595729">
    <property type="component" value="Unassembled WGS sequence"/>
</dbReference>
<evidence type="ECO:0000256" key="3">
    <source>
        <dbReference type="ARBA" id="ARBA00023163"/>
    </source>
</evidence>
<keyword evidence="3" id="KW-0804">Transcription</keyword>
<dbReference type="InterPro" id="IPR018062">
    <property type="entry name" value="HTH_AraC-typ_CS"/>
</dbReference>
<reference evidence="6" key="1">
    <citation type="journal article" date="2019" name="Int. J. Syst. Evol. Microbiol.">
        <title>The Global Catalogue of Microorganisms (GCM) 10K type strain sequencing project: providing services to taxonomists for standard genome sequencing and annotation.</title>
        <authorList>
            <consortium name="The Broad Institute Genomics Platform"/>
            <consortium name="The Broad Institute Genome Sequencing Center for Infectious Disease"/>
            <person name="Wu L."/>
            <person name="Ma J."/>
        </authorList>
    </citation>
    <scope>NUCLEOTIDE SEQUENCE [LARGE SCALE GENOMIC DNA]</scope>
    <source>
        <strain evidence="6">KCTC 42501</strain>
    </source>
</reference>
<keyword evidence="1" id="KW-0805">Transcription regulation</keyword>